<dbReference type="InterPro" id="IPR004165">
    <property type="entry name" value="CoA_trans_fam_I"/>
</dbReference>
<dbReference type="PANTHER" id="PTHR13707:SF60">
    <property type="entry name" value="ACETATE COA-TRANSFERASE SUBUNIT ALPHA"/>
    <property type="match status" value="1"/>
</dbReference>
<dbReference type="FunFam" id="3.40.1080.10:FF:000001">
    <property type="entry name" value="Succinyl-coa:3-ketoacid-coenzyme a transferase subunit b"/>
    <property type="match status" value="1"/>
</dbReference>
<evidence type="ECO:0000256" key="3">
    <source>
        <dbReference type="PIRNR" id="PIRNR000858"/>
    </source>
</evidence>
<dbReference type="GO" id="GO:0008260">
    <property type="term" value="F:succinyl-CoA:3-oxo-acid CoA-transferase activity"/>
    <property type="evidence" value="ECO:0007669"/>
    <property type="project" value="UniProtKB-EC"/>
</dbReference>
<evidence type="ECO:0000256" key="4">
    <source>
        <dbReference type="PIRSR" id="PIRSR000858-1"/>
    </source>
</evidence>
<comment type="pathway">
    <text evidence="3">Ketone metabolism; succinyl-CoA degradation; acetoacetyl-CoA from succinyl-CoA: step 1/1.</text>
</comment>
<dbReference type="Gene3D" id="3.40.1080.10">
    <property type="entry name" value="Glutaconate Coenzyme A-transferase"/>
    <property type="match status" value="2"/>
</dbReference>
<dbReference type="InterPro" id="IPR004164">
    <property type="entry name" value="CoA_transf_AS"/>
</dbReference>
<dbReference type="EMBL" id="KL198056">
    <property type="protein sequence ID" value="KDQ11702.1"/>
    <property type="molecule type" value="Genomic_DNA"/>
</dbReference>
<comment type="similarity">
    <text evidence="1 3">Belongs to the 3-oxoacid CoA-transferase family.</text>
</comment>
<dbReference type="EC" id="2.8.3.5" evidence="3"/>
<dbReference type="NCBIfam" id="TIGR02428">
    <property type="entry name" value="pcaJ_scoB_fam"/>
    <property type="match status" value="1"/>
</dbReference>
<comment type="function">
    <text evidence="3">Key enzyme for ketone body catabolism. Transfers the CoA moiety from succinate to acetoacetate. Formation of the enzyme-CoA intermediate proceeds via an unstable anhydride species formed between the carboxylate groups of the enzyme and substrate.</text>
</comment>
<name>A0A067MII0_BOTB1</name>
<dbReference type="Pfam" id="PF01144">
    <property type="entry name" value="CoA_trans"/>
    <property type="match status" value="2"/>
</dbReference>
<sequence>MLLALRAPGRRPTPVLILAALQRSALGRYAHTGLDVPKKSKVWRSADEAVVDVKSGDVVLSGGFGLCGTPDTLIQAIARRPEVTKLTAVSNNAGVGEKGLGLLLHSGQIDKMISSYIGGNKHFESLYLNGQVSLELVPQGTLAERLRAHAAGIPAFFTRTGASTAVEAGSIPIRYKDGGYKDGVAIEGVKKDSREFNGQKYVMETALAGDVAIVKAWKADEAGNCIFRYTAHNFGGVMARNAKLTIVEAEHIVPIGELEPDQIHLPGIYVDRIVPSTAPKQIEFKTLAPSESTPPPSPTASGSSSKDRRERIARRAAREIKDGYYINLGIGMPTLVPGYLPEGVDVWLQSENGILGMGPPPTEATVDADIINAGKETCTLLPGASVFDSSESFGMIRGGHVDVAILGAMQVSRSGDLANFMIPGALVKGIGGAMDLVSNPDRTTVIVVTDHTDKAGNPKILDECTLPLTGARCISKIITDLCVFDVDRVGGRLTLLELADGVTVEEVKKKTGCEFDVKEGGPGRME</sequence>
<proteinExistence type="inferred from homology"/>
<keyword evidence="7" id="KW-1185">Reference proteome</keyword>
<dbReference type="InParanoid" id="A0A067MII0"/>
<dbReference type="InterPro" id="IPR012791">
    <property type="entry name" value="3-oxoacid_CoA-transf_B"/>
</dbReference>
<dbReference type="PANTHER" id="PTHR13707">
    <property type="entry name" value="KETOACID-COENZYME A TRANSFERASE"/>
    <property type="match status" value="1"/>
</dbReference>
<dbReference type="SMART" id="SM00882">
    <property type="entry name" value="CoA_trans"/>
    <property type="match status" value="2"/>
</dbReference>
<dbReference type="Proteomes" id="UP000027195">
    <property type="component" value="Unassembled WGS sequence"/>
</dbReference>
<evidence type="ECO:0000256" key="2">
    <source>
        <dbReference type="ARBA" id="ARBA00022679"/>
    </source>
</evidence>
<protein>
    <recommendedName>
        <fullName evidence="3">Succinyl-CoA:3-ketoacid-coenzyme A transferase</fullName>
        <ecNumber evidence="3">2.8.3.5</ecNumber>
    </recommendedName>
</protein>
<dbReference type="InterPro" id="IPR037171">
    <property type="entry name" value="NagB/RpiA_transferase-like"/>
</dbReference>
<feature type="region of interest" description="Disordered" evidence="5">
    <location>
        <begin position="286"/>
        <end position="312"/>
    </location>
</feature>
<dbReference type="InterPro" id="IPR014388">
    <property type="entry name" value="3-oxoacid_CoA-transferase"/>
</dbReference>
<gene>
    <name evidence="6" type="ORF">BOTBODRAFT_67857</name>
</gene>
<evidence type="ECO:0000313" key="7">
    <source>
        <dbReference type="Proteomes" id="UP000027195"/>
    </source>
</evidence>
<keyword evidence="2 3" id="KW-0808">Transferase</keyword>
<dbReference type="AlphaFoldDB" id="A0A067MII0"/>
<evidence type="ECO:0000256" key="1">
    <source>
        <dbReference type="ARBA" id="ARBA00007154"/>
    </source>
</evidence>
<dbReference type="UniPathway" id="UPA00929">
    <property type="reaction ID" value="UER00894"/>
</dbReference>
<keyword evidence="3" id="KW-0496">Mitochondrion</keyword>
<dbReference type="HOGENOM" id="CLU_019942_1_2_1"/>
<dbReference type="STRING" id="930990.A0A067MII0"/>
<dbReference type="SUPFAM" id="SSF100950">
    <property type="entry name" value="NagB/RpiA/CoA transferase-like"/>
    <property type="match status" value="2"/>
</dbReference>
<accession>A0A067MII0</accession>
<dbReference type="OrthoDB" id="1933379at2759"/>
<evidence type="ECO:0000313" key="6">
    <source>
        <dbReference type="EMBL" id="KDQ11702.1"/>
    </source>
</evidence>
<dbReference type="GO" id="GO:0046952">
    <property type="term" value="P:ketone body catabolic process"/>
    <property type="evidence" value="ECO:0007669"/>
    <property type="project" value="InterPro"/>
</dbReference>
<evidence type="ECO:0000256" key="5">
    <source>
        <dbReference type="SAM" id="MobiDB-lite"/>
    </source>
</evidence>
<comment type="catalytic activity">
    <reaction evidence="3">
        <text>a 3-oxo acid + succinyl-CoA = a 3-oxoacyl-CoA + succinate</text>
        <dbReference type="Rhea" id="RHEA:24564"/>
        <dbReference type="ChEBI" id="CHEBI:30031"/>
        <dbReference type="ChEBI" id="CHEBI:35973"/>
        <dbReference type="ChEBI" id="CHEBI:57292"/>
        <dbReference type="ChEBI" id="CHEBI:90726"/>
        <dbReference type="EC" id="2.8.3.5"/>
    </reaction>
</comment>
<dbReference type="PROSITE" id="PS01274">
    <property type="entry name" value="COA_TRANSF_2"/>
    <property type="match status" value="1"/>
</dbReference>
<reference evidence="7" key="1">
    <citation type="journal article" date="2014" name="Proc. Natl. Acad. Sci. U.S.A.">
        <title>Extensive sampling of basidiomycete genomes demonstrates inadequacy of the white-rot/brown-rot paradigm for wood decay fungi.</title>
        <authorList>
            <person name="Riley R."/>
            <person name="Salamov A.A."/>
            <person name="Brown D.W."/>
            <person name="Nagy L.G."/>
            <person name="Floudas D."/>
            <person name="Held B.W."/>
            <person name="Levasseur A."/>
            <person name="Lombard V."/>
            <person name="Morin E."/>
            <person name="Otillar R."/>
            <person name="Lindquist E.A."/>
            <person name="Sun H."/>
            <person name="LaButti K.M."/>
            <person name="Schmutz J."/>
            <person name="Jabbour D."/>
            <person name="Luo H."/>
            <person name="Baker S.E."/>
            <person name="Pisabarro A.G."/>
            <person name="Walton J.D."/>
            <person name="Blanchette R.A."/>
            <person name="Henrissat B."/>
            <person name="Martin F."/>
            <person name="Cullen D."/>
            <person name="Hibbett D.S."/>
            <person name="Grigoriev I.V."/>
        </authorList>
    </citation>
    <scope>NUCLEOTIDE SEQUENCE [LARGE SCALE GENOMIC DNA]</scope>
    <source>
        <strain evidence="7">FD-172 SS1</strain>
    </source>
</reference>
<feature type="active site" description="5-glutamyl coenzyme A thioester intermediate" evidence="4">
    <location>
        <position position="351"/>
    </location>
</feature>
<organism evidence="6 7">
    <name type="scientific">Botryobasidium botryosum (strain FD-172 SS1)</name>
    <dbReference type="NCBI Taxonomy" id="930990"/>
    <lineage>
        <taxon>Eukaryota</taxon>
        <taxon>Fungi</taxon>
        <taxon>Dikarya</taxon>
        <taxon>Basidiomycota</taxon>
        <taxon>Agaricomycotina</taxon>
        <taxon>Agaricomycetes</taxon>
        <taxon>Cantharellales</taxon>
        <taxon>Botryobasidiaceae</taxon>
        <taxon>Botryobasidium</taxon>
    </lineage>
</organism>
<dbReference type="PIRSF" id="PIRSF000858">
    <property type="entry name" value="SCOT-t"/>
    <property type="match status" value="1"/>
</dbReference>